<feature type="transmembrane region" description="Helical" evidence="6">
    <location>
        <begin position="163"/>
        <end position="182"/>
    </location>
</feature>
<feature type="transmembrane region" description="Helical" evidence="6">
    <location>
        <begin position="287"/>
        <end position="309"/>
    </location>
</feature>
<evidence type="ECO:0000256" key="4">
    <source>
        <dbReference type="PROSITE-ProRule" id="PRU00175"/>
    </source>
</evidence>
<keyword evidence="6" id="KW-0812">Transmembrane</keyword>
<dbReference type="PROSITE" id="PS50089">
    <property type="entry name" value="ZF_RING_2"/>
    <property type="match status" value="1"/>
</dbReference>
<dbReference type="InterPro" id="IPR051834">
    <property type="entry name" value="RING_finger_E3_ligase"/>
</dbReference>
<dbReference type="Proteomes" id="UP000663828">
    <property type="component" value="Unassembled WGS sequence"/>
</dbReference>
<comment type="caution">
    <text evidence="8">The sequence shown here is derived from an EMBL/GenBank/DDBJ whole genome shotgun (WGS) entry which is preliminary data.</text>
</comment>
<evidence type="ECO:0000313" key="11">
    <source>
        <dbReference type="Proteomes" id="UP000663852"/>
    </source>
</evidence>
<dbReference type="GO" id="GO:0008270">
    <property type="term" value="F:zinc ion binding"/>
    <property type="evidence" value="ECO:0007669"/>
    <property type="project" value="UniProtKB-KW"/>
</dbReference>
<evidence type="ECO:0000256" key="5">
    <source>
        <dbReference type="SAM" id="MobiDB-lite"/>
    </source>
</evidence>
<dbReference type="InterPro" id="IPR013083">
    <property type="entry name" value="Znf_RING/FYVE/PHD"/>
</dbReference>
<keyword evidence="10" id="KW-1185">Reference proteome</keyword>
<evidence type="ECO:0000256" key="2">
    <source>
        <dbReference type="ARBA" id="ARBA00022771"/>
    </source>
</evidence>
<dbReference type="Pfam" id="PF13639">
    <property type="entry name" value="zf-RING_2"/>
    <property type="match status" value="1"/>
</dbReference>
<feature type="region of interest" description="Disordered" evidence="5">
    <location>
        <begin position="1"/>
        <end position="29"/>
    </location>
</feature>
<dbReference type="GO" id="GO:0061630">
    <property type="term" value="F:ubiquitin protein ligase activity"/>
    <property type="evidence" value="ECO:0007669"/>
    <property type="project" value="TreeGrafter"/>
</dbReference>
<dbReference type="AlphaFoldDB" id="A0A814XS79"/>
<dbReference type="GO" id="GO:0006511">
    <property type="term" value="P:ubiquitin-dependent protein catabolic process"/>
    <property type="evidence" value="ECO:0007669"/>
    <property type="project" value="TreeGrafter"/>
</dbReference>
<dbReference type="SMART" id="SM00184">
    <property type="entry name" value="RING"/>
    <property type="match status" value="1"/>
</dbReference>
<dbReference type="GO" id="GO:0005634">
    <property type="term" value="C:nucleus"/>
    <property type="evidence" value="ECO:0007669"/>
    <property type="project" value="TreeGrafter"/>
</dbReference>
<keyword evidence="1" id="KW-0479">Metal-binding</keyword>
<feature type="transmembrane region" description="Helical" evidence="6">
    <location>
        <begin position="131"/>
        <end position="151"/>
    </location>
</feature>
<sequence>MSMESVMMPSRTISEPNEDSVELGNSDTTRTRTNESGWIRLFVHCDQVFGGGLLHICYRVFDVILLFIGLNQGDQTCHISNNLTSTTLTLLVFYLIDFGIIFLNFFRGILPGHNRLTEEEKSEQSRRVSSLRGLFLFFKLIPVLFGIGHIVISNIPQDIECQTMRFCVGMVCFSTILLMIMPPTKPVLPQRRSFRLECFIISFVLFVNGMYFLSVSLAMRSVEQSTCIYGNASSLYTGAPLKTYGSFGLIIFSCTTAMHIINGLISQLCNRLTNGRRIYSYYYAFQYFVNYFASFVIIYYLAAGALFLFHPRSGQPCRLDAPALYRVLLIWEWIRVLTPLVAVPLFLILCCVGVFFGFVLSYCLPASVTVPLLEVIRNWLSSAPVHIPRDPPATQAGIDAIPVVLFGKEPDPYNQTECAICQTSFKVDEHVKKLQCGHFFHSECVRTWLSITGICPVCRHRT</sequence>
<reference evidence="8" key="1">
    <citation type="submission" date="2021-02" db="EMBL/GenBank/DDBJ databases">
        <authorList>
            <person name="Nowell W R."/>
        </authorList>
    </citation>
    <scope>NUCLEOTIDE SEQUENCE</scope>
</reference>
<evidence type="ECO:0000313" key="8">
    <source>
        <dbReference type="EMBL" id="CAF1219657.1"/>
    </source>
</evidence>
<evidence type="ECO:0000313" key="9">
    <source>
        <dbReference type="EMBL" id="CAF1266083.1"/>
    </source>
</evidence>
<evidence type="ECO:0000313" key="10">
    <source>
        <dbReference type="Proteomes" id="UP000663828"/>
    </source>
</evidence>
<keyword evidence="3" id="KW-0862">Zinc</keyword>
<keyword evidence="6" id="KW-1133">Transmembrane helix</keyword>
<protein>
    <recommendedName>
        <fullName evidence="7">RING-type domain-containing protein</fullName>
    </recommendedName>
</protein>
<dbReference type="EMBL" id="CAJNOR010002233">
    <property type="protein sequence ID" value="CAF1266083.1"/>
    <property type="molecule type" value="Genomic_DNA"/>
</dbReference>
<evidence type="ECO:0000259" key="7">
    <source>
        <dbReference type="PROSITE" id="PS50089"/>
    </source>
</evidence>
<dbReference type="SUPFAM" id="SSF57850">
    <property type="entry name" value="RING/U-box"/>
    <property type="match status" value="1"/>
</dbReference>
<dbReference type="OrthoDB" id="10012386at2759"/>
<dbReference type="EMBL" id="CAJNOJ010000159">
    <property type="protein sequence ID" value="CAF1219657.1"/>
    <property type="molecule type" value="Genomic_DNA"/>
</dbReference>
<dbReference type="Gene3D" id="3.30.40.10">
    <property type="entry name" value="Zinc/RING finger domain, C3HC4 (zinc finger)"/>
    <property type="match status" value="1"/>
</dbReference>
<evidence type="ECO:0000256" key="3">
    <source>
        <dbReference type="ARBA" id="ARBA00022833"/>
    </source>
</evidence>
<organism evidence="8 11">
    <name type="scientific">Adineta ricciae</name>
    <name type="common">Rotifer</name>
    <dbReference type="NCBI Taxonomy" id="249248"/>
    <lineage>
        <taxon>Eukaryota</taxon>
        <taxon>Metazoa</taxon>
        <taxon>Spiralia</taxon>
        <taxon>Gnathifera</taxon>
        <taxon>Rotifera</taxon>
        <taxon>Eurotatoria</taxon>
        <taxon>Bdelloidea</taxon>
        <taxon>Adinetida</taxon>
        <taxon>Adinetidae</taxon>
        <taxon>Adineta</taxon>
    </lineage>
</organism>
<dbReference type="PANTHER" id="PTHR45931">
    <property type="entry name" value="SI:CH211-59O9.10"/>
    <property type="match status" value="1"/>
</dbReference>
<keyword evidence="2 4" id="KW-0863">Zinc-finger</keyword>
<keyword evidence="6" id="KW-0472">Membrane</keyword>
<dbReference type="Proteomes" id="UP000663852">
    <property type="component" value="Unassembled WGS sequence"/>
</dbReference>
<name>A0A814XS79_ADIRI</name>
<evidence type="ECO:0000256" key="6">
    <source>
        <dbReference type="SAM" id="Phobius"/>
    </source>
</evidence>
<evidence type="ECO:0000256" key="1">
    <source>
        <dbReference type="ARBA" id="ARBA00022723"/>
    </source>
</evidence>
<gene>
    <name evidence="8" type="ORF">EDS130_LOCUS26345</name>
    <name evidence="9" type="ORF">XAT740_LOCUS27038</name>
</gene>
<feature type="domain" description="RING-type" evidence="7">
    <location>
        <begin position="418"/>
        <end position="459"/>
    </location>
</feature>
<feature type="transmembrane region" description="Helical" evidence="6">
    <location>
        <begin position="194"/>
        <end position="213"/>
    </location>
</feature>
<accession>A0A814XS79</accession>
<feature type="transmembrane region" description="Helical" evidence="6">
    <location>
        <begin position="90"/>
        <end position="110"/>
    </location>
</feature>
<feature type="transmembrane region" description="Helical" evidence="6">
    <location>
        <begin position="341"/>
        <end position="364"/>
    </location>
</feature>
<feature type="transmembrane region" description="Helical" evidence="6">
    <location>
        <begin position="48"/>
        <end position="70"/>
    </location>
</feature>
<dbReference type="PANTHER" id="PTHR45931:SF3">
    <property type="entry name" value="RING ZINC FINGER-CONTAINING PROTEIN"/>
    <property type="match status" value="1"/>
</dbReference>
<proteinExistence type="predicted"/>
<dbReference type="InterPro" id="IPR001841">
    <property type="entry name" value="Znf_RING"/>
</dbReference>
<feature type="transmembrane region" description="Helical" evidence="6">
    <location>
        <begin position="244"/>
        <end position="266"/>
    </location>
</feature>